<dbReference type="PANTHER" id="PTHR42769">
    <property type="entry name" value="SUPEROXIDE DISMUTASE"/>
    <property type="match status" value="1"/>
</dbReference>
<name>A0A841LG89_9SPHN</name>
<dbReference type="RefSeq" id="WP_184199526.1">
    <property type="nucleotide sequence ID" value="NZ_BMOX01000056.1"/>
</dbReference>
<dbReference type="PROSITE" id="PS00088">
    <property type="entry name" value="SOD_MN"/>
    <property type="match status" value="1"/>
</dbReference>
<dbReference type="PANTHER" id="PTHR42769:SF3">
    <property type="entry name" value="SUPEROXIDE DISMUTASE [FE] 2, CHLOROPLASTIC"/>
    <property type="match status" value="1"/>
</dbReference>
<evidence type="ECO:0000256" key="1">
    <source>
        <dbReference type="ARBA" id="ARBA00008714"/>
    </source>
</evidence>
<dbReference type="InterPro" id="IPR006311">
    <property type="entry name" value="TAT_signal"/>
</dbReference>
<dbReference type="GO" id="GO:0046872">
    <property type="term" value="F:metal ion binding"/>
    <property type="evidence" value="ECO:0007669"/>
    <property type="project" value="UniProtKB-KW"/>
</dbReference>
<gene>
    <name evidence="8" type="ORF">FHS79_002170</name>
</gene>
<dbReference type="AlphaFoldDB" id="A0A841LG89"/>
<evidence type="ECO:0000256" key="5">
    <source>
        <dbReference type="RuleBase" id="RU000414"/>
    </source>
</evidence>
<keyword evidence="3 5" id="KW-0479">Metal-binding</keyword>
<dbReference type="InterPro" id="IPR019832">
    <property type="entry name" value="Mn/Fe_SOD_C"/>
</dbReference>
<evidence type="ECO:0000256" key="3">
    <source>
        <dbReference type="ARBA" id="ARBA00022723"/>
    </source>
</evidence>
<evidence type="ECO:0000313" key="8">
    <source>
        <dbReference type="EMBL" id="MBB6227988.1"/>
    </source>
</evidence>
<protein>
    <recommendedName>
        <fullName evidence="2 5">Superoxide dismutase</fullName>
        <ecNumber evidence="2 5">1.15.1.1</ecNumber>
    </recommendedName>
</protein>
<comment type="caution">
    <text evidence="8">The sequence shown here is derived from an EMBL/GenBank/DDBJ whole genome shotgun (WGS) entry which is preliminary data.</text>
</comment>
<dbReference type="PROSITE" id="PS51318">
    <property type="entry name" value="TAT"/>
    <property type="match status" value="1"/>
</dbReference>
<dbReference type="GO" id="GO:0004784">
    <property type="term" value="F:superoxide dismutase activity"/>
    <property type="evidence" value="ECO:0007669"/>
    <property type="project" value="UniProtKB-EC"/>
</dbReference>
<dbReference type="SUPFAM" id="SSF54719">
    <property type="entry name" value="Fe,Mn superoxide dismutase (SOD), C-terminal domain"/>
    <property type="match status" value="1"/>
</dbReference>
<dbReference type="Pfam" id="PF02777">
    <property type="entry name" value="Sod_Fe_C"/>
    <property type="match status" value="1"/>
</dbReference>
<evidence type="ECO:0000313" key="9">
    <source>
        <dbReference type="Proteomes" id="UP000538147"/>
    </source>
</evidence>
<evidence type="ECO:0000256" key="2">
    <source>
        <dbReference type="ARBA" id="ARBA00012682"/>
    </source>
</evidence>
<evidence type="ECO:0000259" key="6">
    <source>
        <dbReference type="Pfam" id="PF00081"/>
    </source>
</evidence>
<evidence type="ECO:0000259" key="7">
    <source>
        <dbReference type="Pfam" id="PF02777"/>
    </source>
</evidence>
<keyword evidence="9" id="KW-1185">Reference proteome</keyword>
<dbReference type="Pfam" id="PF00081">
    <property type="entry name" value="Sod_Fe_N"/>
    <property type="match status" value="1"/>
</dbReference>
<reference evidence="8 9" key="1">
    <citation type="submission" date="2020-08" db="EMBL/GenBank/DDBJ databases">
        <title>Genomic Encyclopedia of Type Strains, Phase IV (KMG-IV): sequencing the most valuable type-strain genomes for metagenomic binning, comparative biology and taxonomic classification.</title>
        <authorList>
            <person name="Goeker M."/>
        </authorList>
    </citation>
    <scope>NUCLEOTIDE SEQUENCE [LARGE SCALE GENOMIC DNA]</scope>
    <source>
        <strain evidence="8 9">DSM 102189</strain>
    </source>
</reference>
<feature type="domain" description="Manganese/iron superoxide dismutase C-terminal" evidence="7">
    <location>
        <begin position="142"/>
        <end position="240"/>
    </location>
</feature>
<dbReference type="Gene3D" id="1.10.287.990">
    <property type="entry name" value="Fe,Mn superoxide dismutase (SOD) domain"/>
    <property type="match status" value="1"/>
</dbReference>
<dbReference type="PRINTS" id="PR01703">
    <property type="entry name" value="MNSODISMTASE"/>
</dbReference>
<dbReference type="Gene3D" id="3.55.40.20">
    <property type="entry name" value="Iron/manganese superoxide dismutase, C-terminal domain"/>
    <property type="match status" value="1"/>
</dbReference>
<dbReference type="InterPro" id="IPR036314">
    <property type="entry name" value="SOD_C_sf"/>
</dbReference>
<dbReference type="InterPro" id="IPR036324">
    <property type="entry name" value="Mn/Fe_SOD_N_sf"/>
</dbReference>
<comment type="catalytic activity">
    <reaction evidence="5">
        <text>2 superoxide + 2 H(+) = H2O2 + O2</text>
        <dbReference type="Rhea" id="RHEA:20696"/>
        <dbReference type="ChEBI" id="CHEBI:15378"/>
        <dbReference type="ChEBI" id="CHEBI:15379"/>
        <dbReference type="ChEBI" id="CHEBI:16240"/>
        <dbReference type="ChEBI" id="CHEBI:18421"/>
        <dbReference type="EC" id="1.15.1.1"/>
    </reaction>
</comment>
<dbReference type="EC" id="1.15.1.1" evidence="2 5"/>
<dbReference type="SUPFAM" id="SSF46609">
    <property type="entry name" value="Fe,Mn superoxide dismutase (SOD), N-terminal domain"/>
    <property type="match status" value="1"/>
</dbReference>
<accession>A0A841LG89</accession>
<keyword evidence="4 5" id="KW-0560">Oxidoreductase</keyword>
<dbReference type="InterPro" id="IPR001189">
    <property type="entry name" value="Mn/Fe_SOD"/>
</dbReference>
<dbReference type="InterPro" id="IPR019833">
    <property type="entry name" value="Mn/Fe_SOD_BS"/>
</dbReference>
<comment type="similarity">
    <text evidence="1 5">Belongs to the iron/manganese superoxide dismutase family.</text>
</comment>
<feature type="domain" description="Manganese/iron superoxide dismutase N-terminal" evidence="6">
    <location>
        <begin position="54"/>
        <end position="134"/>
    </location>
</feature>
<sequence>MNDRVEAADEARRNFLKTGLGAGAVVAGAAVMSGSANAAPLQAASIGRSGLKQPPLPWKDSALEPVISAKTIELHYGKHHAGYFNTLAGLVKDTPLADASLEEIILATADDDARKSLFNNAGQAWNHNFYWNSLTPEKTAPGGRLLEAINRDFGSVDALKAELAKTTIAQFGSGWGWLVSDGGKLKVMSTSNADVPFTKGMKPLLTVDVWEHAYYVDWQNRRPDHVQAVVKDHLDWGFAGRNFSA</sequence>
<dbReference type="Proteomes" id="UP000538147">
    <property type="component" value="Unassembled WGS sequence"/>
</dbReference>
<comment type="function">
    <text evidence="5">Destroys radicals which are normally produced within the cells and which are toxic to biological systems.</text>
</comment>
<evidence type="ECO:0000256" key="4">
    <source>
        <dbReference type="ARBA" id="ARBA00023002"/>
    </source>
</evidence>
<dbReference type="EMBL" id="JACIIV010000014">
    <property type="protein sequence ID" value="MBB6227988.1"/>
    <property type="molecule type" value="Genomic_DNA"/>
</dbReference>
<dbReference type="InterPro" id="IPR019831">
    <property type="entry name" value="Mn/Fe_SOD_N"/>
</dbReference>
<proteinExistence type="inferred from homology"/>
<organism evidence="8 9">
    <name type="scientific">Polymorphobacter multimanifer</name>
    <dbReference type="NCBI Taxonomy" id="1070431"/>
    <lineage>
        <taxon>Bacteria</taxon>
        <taxon>Pseudomonadati</taxon>
        <taxon>Pseudomonadota</taxon>
        <taxon>Alphaproteobacteria</taxon>
        <taxon>Sphingomonadales</taxon>
        <taxon>Sphingosinicellaceae</taxon>
        <taxon>Polymorphobacter</taxon>
    </lineage>
</organism>